<dbReference type="SUPFAM" id="SSF53448">
    <property type="entry name" value="Nucleotide-diphospho-sugar transferases"/>
    <property type="match status" value="1"/>
</dbReference>
<dbReference type="InterPro" id="IPR050834">
    <property type="entry name" value="Glycosyltransf_2"/>
</dbReference>
<dbReference type="PANTHER" id="PTHR43685">
    <property type="entry name" value="GLYCOSYLTRANSFERASE"/>
    <property type="match status" value="1"/>
</dbReference>
<dbReference type="Gene3D" id="3.90.550.10">
    <property type="entry name" value="Spore Coat Polysaccharide Biosynthesis Protein SpsA, Chain A"/>
    <property type="match status" value="1"/>
</dbReference>
<dbReference type="PANTHER" id="PTHR43685:SF2">
    <property type="entry name" value="GLYCOSYLTRANSFERASE 2-LIKE DOMAIN-CONTAINING PROTEIN"/>
    <property type="match status" value="1"/>
</dbReference>
<evidence type="ECO:0000313" key="3">
    <source>
        <dbReference type="Proteomes" id="UP000006263"/>
    </source>
</evidence>
<dbReference type="Proteomes" id="UP000006263">
    <property type="component" value="Unassembled WGS sequence"/>
</dbReference>
<accession>K6Z2Z2</accession>
<proteinExistence type="predicted"/>
<dbReference type="InterPro" id="IPR001173">
    <property type="entry name" value="Glyco_trans_2-like"/>
</dbReference>
<gene>
    <name evidence="2" type="ORF">GMES_1049</name>
</gene>
<dbReference type="CDD" id="cd00761">
    <property type="entry name" value="Glyco_tranf_GTA_type"/>
    <property type="match status" value="1"/>
</dbReference>
<dbReference type="eggNOG" id="COG0463">
    <property type="taxonomic scope" value="Bacteria"/>
</dbReference>
<dbReference type="AlphaFoldDB" id="K6Z2Z2"/>
<dbReference type="RefSeq" id="WP_006991499.1">
    <property type="nucleotide sequence ID" value="NZ_BAEP01000022.1"/>
</dbReference>
<evidence type="ECO:0000259" key="1">
    <source>
        <dbReference type="Pfam" id="PF00535"/>
    </source>
</evidence>
<reference evidence="2 3" key="1">
    <citation type="journal article" date="2017" name="Antonie Van Leeuwenhoek">
        <title>Rhizobium rhizosphaerae sp. nov., a novel species isolated from rice rhizosphere.</title>
        <authorList>
            <person name="Zhao J.J."/>
            <person name="Zhang J."/>
            <person name="Zhang R.J."/>
            <person name="Zhang C.W."/>
            <person name="Yin H.Q."/>
            <person name="Zhang X.X."/>
        </authorList>
    </citation>
    <scope>NUCLEOTIDE SEQUENCE [LARGE SCALE GENOMIC DNA]</scope>
    <source>
        <strain evidence="2 3">KMM 241</strain>
    </source>
</reference>
<dbReference type="Pfam" id="PF00535">
    <property type="entry name" value="Glycos_transf_2"/>
    <property type="match status" value="1"/>
</dbReference>
<organism evidence="2 3">
    <name type="scientific">Paraglaciecola mesophila KMM 241</name>
    <dbReference type="NCBI Taxonomy" id="1128912"/>
    <lineage>
        <taxon>Bacteria</taxon>
        <taxon>Pseudomonadati</taxon>
        <taxon>Pseudomonadota</taxon>
        <taxon>Gammaproteobacteria</taxon>
        <taxon>Alteromonadales</taxon>
        <taxon>Alteromonadaceae</taxon>
        <taxon>Paraglaciecola</taxon>
    </lineage>
</organism>
<protein>
    <recommendedName>
        <fullName evidence="1">Glycosyltransferase 2-like domain-containing protein</fullName>
    </recommendedName>
</protein>
<dbReference type="EMBL" id="BAEP01000022">
    <property type="protein sequence ID" value="GAC23348.1"/>
    <property type="molecule type" value="Genomic_DNA"/>
</dbReference>
<name>K6Z2Z2_9ALTE</name>
<sequence>MNSLRPSVVIITHERPDYLKSALQSVLAQTVQPFEIIIVNDCSETDYQPVMAEFSEYDIDYVRLNSKSGANTARNVGVAKATGDVVCFLDDDDVWLENFLEVHESVYRGDSEVEAIICGHRIMGSASKVNINSATRVTAQALRYGNRFSGMSGFSAKRSILLKNLFDTELKNGQDWDLFVRLVQANTQFINLPRVLFLYRKGTPNGITEEVKKMSASNVNARLRSAHKHRKWLGEKLYKRRMAEQILSYLPNKSKKFTWIQKSIELAGVKATIQTLASKVFHRLQQYF</sequence>
<feature type="domain" description="Glycosyltransferase 2-like" evidence="1">
    <location>
        <begin position="7"/>
        <end position="136"/>
    </location>
</feature>
<dbReference type="InterPro" id="IPR029044">
    <property type="entry name" value="Nucleotide-diphossugar_trans"/>
</dbReference>
<dbReference type="OrthoDB" id="9802649at2"/>
<evidence type="ECO:0000313" key="2">
    <source>
        <dbReference type="EMBL" id="GAC23348.1"/>
    </source>
</evidence>
<comment type="caution">
    <text evidence="2">The sequence shown here is derived from an EMBL/GenBank/DDBJ whole genome shotgun (WGS) entry which is preliminary data.</text>
</comment>